<gene>
    <name evidence="3" type="ORF">I6G47_11100</name>
</gene>
<dbReference type="RefSeq" id="WP_198129362.1">
    <property type="nucleotide sequence ID" value="NZ_CP065748.1"/>
</dbReference>
<keyword evidence="2" id="KW-0812">Transmembrane</keyword>
<name>A0A7T3DHK0_9BURK</name>
<evidence type="ECO:0000313" key="4">
    <source>
        <dbReference type="Proteomes" id="UP000595064"/>
    </source>
</evidence>
<dbReference type="AlphaFoldDB" id="A0A7T3DHK0"/>
<dbReference type="EMBL" id="CP065748">
    <property type="protein sequence ID" value="QPS83565.1"/>
    <property type="molecule type" value="Genomic_DNA"/>
</dbReference>
<evidence type="ECO:0008006" key="5">
    <source>
        <dbReference type="Google" id="ProtNLM"/>
    </source>
</evidence>
<protein>
    <recommendedName>
        <fullName evidence="5">Bacteriophage Rz lysis protein</fullName>
    </recommendedName>
</protein>
<evidence type="ECO:0000313" key="3">
    <source>
        <dbReference type="EMBL" id="QPS83565.1"/>
    </source>
</evidence>
<evidence type="ECO:0000256" key="1">
    <source>
        <dbReference type="SAM" id="MobiDB-lite"/>
    </source>
</evidence>
<keyword evidence="2" id="KW-1133">Transmembrane helix</keyword>
<reference evidence="3 4" key="1">
    <citation type="submission" date="2020-12" db="EMBL/GenBank/DDBJ databases">
        <title>FDA dAtabase for Regulatory Grade micrObial Sequences (FDA-ARGOS): Supporting development and validation of Infectious Disease Dx tests.</title>
        <authorList>
            <person name="Sproer C."/>
            <person name="Gronow S."/>
            <person name="Severitt S."/>
            <person name="Schroder I."/>
            <person name="Tallon L."/>
            <person name="Sadzewicz L."/>
            <person name="Zhao X."/>
            <person name="Boylan J."/>
            <person name="Ott S."/>
            <person name="Bowen H."/>
            <person name="Vavikolanu K."/>
            <person name="Mehta A."/>
            <person name="Aluvathingal J."/>
            <person name="Nadendla S."/>
            <person name="Lowell S."/>
            <person name="Myers T."/>
            <person name="Yan Y."/>
            <person name="Sichtig H."/>
        </authorList>
    </citation>
    <scope>NUCLEOTIDE SEQUENCE [LARGE SCALE GENOMIC DNA]</scope>
    <source>
        <strain evidence="3 4">FDAARGOS_890</strain>
    </source>
</reference>
<keyword evidence="4" id="KW-1185">Reference proteome</keyword>
<feature type="region of interest" description="Disordered" evidence="1">
    <location>
        <begin position="51"/>
        <end position="73"/>
    </location>
</feature>
<keyword evidence="2" id="KW-0472">Membrane</keyword>
<feature type="compositionally biased region" description="Basic and acidic residues" evidence="1">
    <location>
        <begin position="54"/>
        <end position="73"/>
    </location>
</feature>
<dbReference type="Proteomes" id="UP000595064">
    <property type="component" value="Chromosome"/>
</dbReference>
<evidence type="ECO:0000256" key="2">
    <source>
        <dbReference type="SAM" id="Phobius"/>
    </source>
</evidence>
<accession>A0A7T3DHK0</accession>
<dbReference type="KEGG" id="dla:I6G47_11100"/>
<proteinExistence type="predicted"/>
<feature type="transmembrane region" description="Helical" evidence="2">
    <location>
        <begin position="12"/>
        <end position="36"/>
    </location>
</feature>
<organism evidence="3 4">
    <name type="scientific">Delftia lacustris</name>
    <dbReference type="NCBI Taxonomy" id="558537"/>
    <lineage>
        <taxon>Bacteria</taxon>
        <taxon>Pseudomonadati</taxon>
        <taxon>Pseudomonadota</taxon>
        <taxon>Betaproteobacteria</taxon>
        <taxon>Burkholderiales</taxon>
        <taxon>Comamonadaceae</taxon>
        <taxon>Delftia</taxon>
    </lineage>
</organism>
<sequence length="193" mass="20930">MTHRHRLRGLIAAHILVPAALLLVLIVATFYAGVFYEGRRAAKAQQTALQAQQRKTDQAVDKLRAERDDTERDLRKQIADQKAQLETTQGAANASHQTHIAGVRAGTVRVRVPIVPEVPASCGSAPRGPAPGGAAGPETTYAQLDPTAAANLADIAHDGDQGIRELNHCIDRYELMRKAMDRWTEQTLAGMGR</sequence>